<evidence type="ECO:0000313" key="2">
    <source>
        <dbReference type="Proteomes" id="UP000468735"/>
    </source>
</evidence>
<sequence length="286" mass="30814">MAAVFSDSGGPTRDELRAHLVRTMIAGDVATPRQNNLLHYRRMAARNPYYLFGLDLKPTWTEQEILRVMVERCGVDPNPLYLYGDDTIDPELTLDALEAMGDRIGLAAERRERVVLATGHPATLTPIYQAVARALAGRGCQILTPAAGWTYEIETSYGTEVRRIVYAPEGVAMLEGDDGRTHHTHDAAPMEAMLADLVGAAPTPAEGSRELERSSWPDLAIADHGWAGAAGQAGIDTVGFADCNDPALFAGADEGKIDVVVPLDDGVSPHHYGPLTNFLLNRAGLS</sequence>
<dbReference type="RefSeq" id="WP_151559176.1">
    <property type="nucleotide sequence ID" value="NZ_WBMT01000003.1"/>
</dbReference>
<dbReference type="InterPro" id="IPR031423">
    <property type="entry name" value="Phosphatase_SCO2771"/>
</dbReference>
<organism evidence="1 2">
    <name type="scientific">Actinomadura rudentiformis</name>
    <dbReference type="NCBI Taxonomy" id="359158"/>
    <lineage>
        <taxon>Bacteria</taxon>
        <taxon>Bacillati</taxon>
        <taxon>Actinomycetota</taxon>
        <taxon>Actinomycetes</taxon>
        <taxon>Streptosporangiales</taxon>
        <taxon>Thermomonosporaceae</taxon>
        <taxon>Actinomadura</taxon>
    </lineage>
</organism>
<evidence type="ECO:0000313" key="1">
    <source>
        <dbReference type="EMBL" id="KAB2350778.1"/>
    </source>
</evidence>
<accession>A0A6H9Z720</accession>
<reference evidence="1 2" key="1">
    <citation type="submission" date="2019-09" db="EMBL/GenBank/DDBJ databases">
        <title>Actinomadura physcomitrii sp. nov., a novel actinomycete isolated from moss [Physcomitrium sphaericum (Ludw) Fuernr].</title>
        <authorList>
            <person name="Zhuang X."/>
            <person name="Liu C."/>
        </authorList>
    </citation>
    <scope>NUCLEOTIDE SEQUENCE [LARGE SCALE GENOMIC DNA]</scope>
    <source>
        <strain evidence="1 2">HMC1</strain>
    </source>
</reference>
<dbReference type="Proteomes" id="UP000468735">
    <property type="component" value="Unassembled WGS sequence"/>
</dbReference>
<dbReference type="OrthoDB" id="3511799at2"/>
<dbReference type="EMBL" id="WBMT01000003">
    <property type="protein sequence ID" value="KAB2350778.1"/>
    <property type="molecule type" value="Genomic_DNA"/>
</dbReference>
<dbReference type="Pfam" id="PF15698">
    <property type="entry name" value="Phosphatase"/>
    <property type="match status" value="1"/>
</dbReference>
<name>A0A6H9Z720_9ACTN</name>
<comment type="caution">
    <text evidence="1">The sequence shown here is derived from an EMBL/GenBank/DDBJ whole genome shotgun (WGS) entry which is preliminary data.</text>
</comment>
<proteinExistence type="predicted"/>
<gene>
    <name evidence="1" type="ORF">F8566_07290</name>
</gene>
<dbReference type="AlphaFoldDB" id="A0A6H9Z720"/>
<protein>
    <submittedName>
        <fullName evidence="1">Phosphatase</fullName>
    </submittedName>
</protein>
<keyword evidence="2" id="KW-1185">Reference proteome</keyword>